<dbReference type="PANTHER" id="PTHR30055:SF226">
    <property type="entry name" value="HTH-TYPE TRANSCRIPTIONAL REGULATOR PKSA"/>
    <property type="match status" value="1"/>
</dbReference>
<keyword evidence="1 2" id="KW-0238">DNA-binding</keyword>
<dbReference type="PANTHER" id="PTHR30055">
    <property type="entry name" value="HTH-TYPE TRANSCRIPTIONAL REGULATOR RUTR"/>
    <property type="match status" value="1"/>
</dbReference>
<feature type="domain" description="HTH tetR-type" evidence="3">
    <location>
        <begin position="18"/>
        <end position="78"/>
    </location>
</feature>
<dbReference type="InterPro" id="IPR001647">
    <property type="entry name" value="HTH_TetR"/>
</dbReference>
<dbReference type="InterPro" id="IPR009057">
    <property type="entry name" value="Homeodomain-like_sf"/>
</dbReference>
<organism evidence="4 5">
    <name type="scientific">Nocardia aurea</name>
    <dbReference type="NCBI Taxonomy" id="2144174"/>
    <lineage>
        <taxon>Bacteria</taxon>
        <taxon>Bacillati</taxon>
        <taxon>Actinomycetota</taxon>
        <taxon>Actinomycetes</taxon>
        <taxon>Mycobacteriales</taxon>
        <taxon>Nocardiaceae</taxon>
        <taxon>Nocardia</taxon>
    </lineage>
</organism>
<proteinExistence type="predicted"/>
<evidence type="ECO:0000256" key="1">
    <source>
        <dbReference type="ARBA" id="ARBA00023125"/>
    </source>
</evidence>
<dbReference type="Proteomes" id="UP001551695">
    <property type="component" value="Unassembled WGS sequence"/>
</dbReference>
<feature type="DNA-binding region" description="H-T-H motif" evidence="2">
    <location>
        <begin position="41"/>
        <end position="60"/>
    </location>
</feature>
<dbReference type="SUPFAM" id="SSF46689">
    <property type="entry name" value="Homeodomain-like"/>
    <property type="match status" value="1"/>
</dbReference>
<dbReference type="PROSITE" id="PS50977">
    <property type="entry name" value="HTH_TETR_2"/>
    <property type="match status" value="1"/>
</dbReference>
<evidence type="ECO:0000313" key="5">
    <source>
        <dbReference type="Proteomes" id="UP001551695"/>
    </source>
</evidence>
<keyword evidence="5" id="KW-1185">Reference proteome</keyword>
<name>A0ABV3FTA2_9NOCA</name>
<dbReference type="EMBL" id="JBFAKC010000005">
    <property type="protein sequence ID" value="MEV0708558.1"/>
    <property type="molecule type" value="Genomic_DNA"/>
</dbReference>
<comment type="caution">
    <text evidence="4">The sequence shown here is derived from an EMBL/GenBank/DDBJ whole genome shotgun (WGS) entry which is preliminary data.</text>
</comment>
<evidence type="ECO:0000313" key="4">
    <source>
        <dbReference type="EMBL" id="MEV0708558.1"/>
    </source>
</evidence>
<evidence type="ECO:0000259" key="3">
    <source>
        <dbReference type="PROSITE" id="PS50977"/>
    </source>
</evidence>
<reference evidence="4 5" key="1">
    <citation type="submission" date="2024-06" db="EMBL/GenBank/DDBJ databases">
        <title>The Natural Products Discovery Center: Release of the First 8490 Sequenced Strains for Exploring Actinobacteria Biosynthetic Diversity.</title>
        <authorList>
            <person name="Kalkreuter E."/>
            <person name="Kautsar S.A."/>
            <person name="Yang D."/>
            <person name="Bader C.D."/>
            <person name="Teijaro C.N."/>
            <person name="Fluegel L."/>
            <person name="Davis C.M."/>
            <person name="Simpson J.R."/>
            <person name="Lauterbach L."/>
            <person name="Steele A.D."/>
            <person name="Gui C."/>
            <person name="Meng S."/>
            <person name="Li G."/>
            <person name="Viehrig K."/>
            <person name="Ye F."/>
            <person name="Su P."/>
            <person name="Kiefer A.F."/>
            <person name="Nichols A."/>
            <person name="Cepeda A.J."/>
            <person name="Yan W."/>
            <person name="Fan B."/>
            <person name="Jiang Y."/>
            <person name="Adhikari A."/>
            <person name="Zheng C.-J."/>
            <person name="Schuster L."/>
            <person name="Cowan T.M."/>
            <person name="Smanski M.J."/>
            <person name="Chevrette M.G."/>
            <person name="De Carvalho L.P.S."/>
            <person name="Shen B."/>
        </authorList>
    </citation>
    <scope>NUCLEOTIDE SEQUENCE [LARGE SCALE GENOMIC DNA]</scope>
    <source>
        <strain evidence="4 5">NPDC050403</strain>
    </source>
</reference>
<dbReference type="RefSeq" id="WP_157978949.1">
    <property type="nucleotide sequence ID" value="NZ_JBEXKW010000019.1"/>
</dbReference>
<accession>A0ABV3FTA2</accession>
<sequence length="204" mass="21715">MTSAARPYGGMPSETRRLQRRARLLDAVFEVVGVSGFGALTVASVCAAAGVGKRYFYESFASLDELVAGALQQIFEQVGLAIEESGLQPDDPAERLLELAARSALEVLDDPRVARFYLESTGSPAGMVVRETAVGVLTEQLLVRLVGTGPPRPTARLLGHLLVAGTNHVVALWLRGESGVGREDLITMLVGIGVDAAERMRLEA</sequence>
<gene>
    <name evidence="4" type="ORF">AB0I48_13420</name>
</gene>
<protein>
    <submittedName>
        <fullName evidence="4">TetR/AcrR family transcriptional regulator</fullName>
    </submittedName>
</protein>
<dbReference type="Pfam" id="PF00440">
    <property type="entry name" value="TetR_N"/>
    <property type="match status" value="1"/>
</dbReference>
<dbReference type="InterPro" id="IPR050109">
    <property type="entry name" value="HTH-type_TetR-like_transc_reg"/>
</dbReference>
<evidence type="ECO:0000256" key="2">
    <source>
        <dbReference type="PROSITE-ProRule" id="PRU00335"/>
    </source>
</evidence>
<dbReference type="Gene3D" id="1.10.357.10">
    <property type="entry name" value="Tetracycline Repressor, domain 2"/>
    <property type="match status" value="1"/>
</dbReference>